<dbReference type="SMART" id="SM00225">
    <property type="entry name" value="BTB"/>
    <property type="match status" value="1"/>
</dbReference>
<dbReference type="SUPFAM" id="SSF54695">
    <property type="entry name" value="POZ domain"/>
    <property type="match status" value="1"/>
</dbReference>
<dbReference type="SUPFAM" id="SSF49599">
    <property type="entry name" value="TRAF domain-like"/>
    <property type="match status" value="1"/>
</dbReference>
<evidence type="ECO:0000259" key="1">
    <source>
        <dbReference type="PROSITE" id="PS50097"/>
    </source>
</evidence>
<proteinExistence type="predicted"/>
<dbReference type="PANTHER" id="PTHR47022">
    <property type="entry name" value="BTB AND MATH DOMAIN-CONTAINING PROTEIN 36-RELATED"/>
    <property type="match status" value="1"/>
</dbReference>
<gene>
    <name evidence="2" type="ORF">PMAYCL1PPCAC_25513</name>
</gene>
<dbReference type="PANTHER" id="PTHR47022:SF1">
    <property type="entry name" value="BTB AND MATH DOMAIN-CONTAINING PROTEIN 36-RELATED"/>
    <property type="match status" value="1"/>
</dbReference>
<comment type="caution">
    <text evidence="2">The sequence shown here is derived from an EMBL/GenBank/DDBJ whole genome shotgun (WGS) entry which is preliminary data.</text>
</comment>
<feature type="non-terminal residue" evidence="2">
    <location>
        <position position="278"/>
    </location>
</feature>
<evidence type="ECO:0000313" key="3">
    <source>
        <dbReference type="Proteomes" id="UP001328107"/>
    </source>
</evidence>
<dbReference type="PROSITE" id="PS50097">
    <property type="entry name" value="BTB"/>
    <property type="match status" value="1"/>
</dbReference>
<name>A0AAN5I7I0_9BILA</name>
<evidence type="ECO:0000313" key="2">
    <source>
        <dbReference type="EMBL" id="GMR55318.1"/>
    </source>
</evidence>
<dbReference type="AlphaFoldDB" id="A0AAN5I7I0"/>
<dbReference type="Proteomes" id="UP001328107">
    <property type="component" value="Unassembled WGS sequence"/>
</dbReference>
<feature type="non-terminal residue" evidence="2">
    <location>
        <position position="1"/>
    </location>
</feature>
<dbReference type="CDD" id="cd18186">
    <property type="entry name" value="BTB_POZ_ZBTB_KLHL-like"/>
    <property type="match status" value="1"/>
</dbReference>
<accession>A0AAN5I7I0</accession>
<dbReference type="Pfam" id="PF00917">
    <property type="entry name" value="MATH"/>
    <property type="match status" value="1"/>
</dbReference>
<dbReference type="Gene3D" id="2.60.210.10">
    <property type="entry name" value="Apoptosis, Tumor Necrosis Factor Receptor Associated Protein 2, Chain A"/>
    <property type="match status" value="1"/>
</dbReference>
<protein>
    <recommendedName>
        <fullName evidence="1">BTB domain-containing protein</fullName>
    </recommendedName>
</protein>
<dbReference type="InterPro" id="IPR002083">
    <property type="entry name" value="MATH/TRAF_dom"/>
</dbReference>
<organism evidence="2 3">
    <name type="scientific">Pristionchus mayeri</name>
    <dbReference type="NCBI Taxonomy" id="1317129"/>
    <lineage>
        <taxon>Eukaryota</taxon>
        <taxon>Metazoa</taxon>
        <taxon>Ecdysozoa</taxon>
        <taxon>Nematoda</taxon>
        <taxon>Chromadorea</taxon>
        <taxon>Rhabditida</taxon>
        <taxon>Rhabditina</taxon>
        <taxon>Diplogasteromorpha</taxon>
        <taxon>Diplogasteroidea</taxon>
        <taxon>Neodiplogasteridae</taxon>
        <taxon>Pristionchus</taxon>
    </lineage>
</organism>
<dbReference type="EMBL" id="BTRK01000005">
    <property type="protein sequence ID" value="GMR55318.1"/>
    <property type="molecule type" value="Genomic_DNA"/>
</dbReference>
<dbReference type="InterPro" id="IPR008974">
    <property type="entry name" value="TRAF-like"/>
</dbReference>
<dbReference type="InterPro" id="IPR011333">
    <property type="entry name" value="SKP1/BTB/POZ_sf"/>
</dbReference>
<keyword evidence="3" id="KW-1185">Reference proteome</keyword>
<dbReference type="InterPro" id="IPR000210">
    <property type="entry name" value="BTB/POZ_dom"/>
</dbReference>
<sequence>ADNSNIVLRWEIRNVREVHRAGRRVASKVFNEGGFKWIASFEKNENGEADLSLHCDTDHNGPWKFEADVFTVIHSKKGMQSSQKERVSFDAGCKSAKVDWQYWDLMVQSDYNINGTFTVEFNIHIIPPRVYHSGICQEGVPLRGDSIANPETLFATPNHKSNVILKIGEKKLHVYKEYLAFHSPVFDILFFGDFAEKNNNEVEIKDVVYEEFLDLLHLIYFRDVDITDRSVSHIVKLADRFQMERLMKEAEKYLIQASGIEEAKKIMIADQYRLDSLK</sequence>
<reference evidence="3" key="1">
    <citation type="submission" date="2022-10" db="EMBL/GenBank/DDBJ databases">
        <title>Genome assembly of Pristionchus species.</title>
        <authorList>
            <person name="Yoshida K."/>
            <person name="Sommer R.J."/>
        </authorList>
    </citation>
    <scope>NUCLEOTIDE SEQUENCE [LARGE SCALE GENOMIC DNA]</scope>
    <source>
        <strain evidence="3">RS5460</strain>
    </source>
</reference>
<feature type="domain" description="BTB" evidence="1">
    <location>
        <begin position="161"/>
        <end position="228"/>
    </location>
</feature>
<dbReference type="Gene3D" id="3.30.710.10">
    <property type="entry name" value="Potassium Channel Kv1.1, Chain A"/>
    <property type="match status" value="1"/>
</dbReference>
<dbReference type="Pfam" id="PF00651">
    <property type="entry name" value="BTB"/>
    <property type="match status" value="1"/>
</dbReference>